<dbReference type="EMBL" id="CAMKVN010002132">
    <property type="protein sequence ID" value="CAI2179713.1"/>
    <property type="molecule type" value="Genomic_DNA"/>
</dbReference>
<comment type="caution">
    <text evidence="1">The sequence shown here is derived from an EMBL/GenBank/DDBJ whole genome shotgun (WGS) entry which is preliminary data.</text>
</comment>
<protein>
    <submittedName>
        <fullName evidence="1">15466_t:CDS:1</fullName>
    </submittedName>
</protein>
<feature type="non-terminal residue" evidence="1">
    <location>
        <position position="141"/>
    </location>
</feature>
<sequence length="141" mass="16004">MTLLENIKELSKRFTKKFNKDPSYENLNENSKKIVRQWINFTKSRPNNLNDPLIIIEWNQAGCDARTNINPQFTKEYFAALIRAQPGYVQFPPTEPPSDISFTFVDTPAAGSGIQAVSFVVYQILNDPLYPLAKPIVGLPD</sequence>
<evidence type="ECO:0000313" key="2">
    <source>
        <dbReference type="Proteomes" id="UP001153678"/>
    </source>
</evidence>
<gene>
    <name evidence="1" type="ORF">FWILDA_LOCUS9226</name>
</gene>
<accession>A0A9W4SSK2</accession>
<dbReference type="OrthoDB" id="2396195at2759"/>
<dbReference type="Proteomes" id="UP001153678">
    <property type="component" value="Unassembled WGS sequence"/>
</dbReference>
<name>A0A9W4SSK2_9GLOM</name>
<organism evidence="1 2">
    <name type="scientific">Funneliformis geosporum</name>
    <dbReference type="NCBI Taxonomy" id="1117311"/>
    <lineage>
        <taxon>Eukaryota</taxon>
        <taxon>Fungi</taxon>
        <taxon>Fungi incertae sedis</taxon>
        <taxon>Mucoromycota</taxon>
        <taxon>Glomeromycotina</taxon>
        <taxon>Glomeromycetes</taxon>
        <taxon>Glomerales</taxon>
        <taxon>Glomeraceae</taxon>
        <taxon>Funneliformis</taxon>
    </lineage>
</organism>
<evidence type="ECO:0000313" key="1">
    <source>
        <dbReference type="EMBL" id="CAI2179713.1"/>
    </source>
</evidence>
<keyword evidence="2" id="KW-1185">Reference proteome</keyword>
<reference evidence="1" key="1">
    <citation type="submission" date="2022-08" db="EMBL/GenBank/DDBJ databases">
        <authorList>
            <person name="Kallberg Y."/>
            <person name="Tangrot J."/>
            <person name="Rosling A."/>
        </authorList>
    </citation>
    <scope>NUCLEOTIDE SEQUENCE</scope>
    <source>
        <strain evidence="1">Wild A</strain>
    </source>
</reference>
<dbReference type="AlphaFoldDB" id="A0A9W4SSK2"/>
<proteinExistence type="predicted"/>